<comment type="caution">
    <text evidence="2">The sequence shown here is derived from an EMBL/GenBank/DDBJ whole genome shotgun (WGS) entry which is preliminary data.</text>
</comment>
<accession>A0AAX6GJG9</accession>
<evidence type="ECO:0000256" key="1">
    <source>
        <dbReference type="SAM" id="MobiDB-lite"/>
    </source>
</evidence>
<organism evidence="2 3">
    <name type="scientific">Iris pallida</name>
    <name type="common">Sweet iris</name>
    <dbReference type="NCBI Taxonomy" id="29817"/>
    <lineage>
        <taxon>Eukaryota</taxon>
        <taxon>Viridiplantae</taxon>
        <taxon>Streptophyta</taxon>
        <taxon>Embryophyta</taxon>
        <taxon>Tracheophyta</taxon>
        <taxon>Spermatophyta</taxon>
        <taxon>Magnoliopsida</taxon>
        <taxon>Liliopsida</taxon>
        <taxon>Asparagales</taxon>
        <taxon>Iridaceae</taxon>
        <taxon>Iridoideae</taxon>
        <taxon>Irideae</taxon>
        <taxon>Iris</taxon>
    </lineage>
</organism>
<protein>
    <submittedName>
        <fullName evidence="2">Basic proline-rich protein-like</fullName>
    </submittedName>
</protein>
<dbReference type="AlphaFoldDB" id="A0AAX6GJG9"/>
<dbReference type="Proteomes" id="UP001140949">
    <property type="component" value="Unassembled WGS sequence"/>
</dbReference>
<feature type="compositionally biased region" description="Basic residues" evidence="1">
    <location>
        <begin position="78"/>
        <end position="97"/>
    </location>
</feature>
<reference evidence="2" key="2">
    <citation type="submission" date="2023-04" db="EMBL/GenBank/DDBJ databases">
        <authorList>
            <person name="Bruccoleri R.E."/>
            <person name="Oakeley E.J."/>
            <person name="Faust A.-M."/>
            <person name="Dessus-Babus S."/>
            <person name="Altorfer M."/>
            <person name="Burckhardt D."/>
            <person name="Oertli M."/>
            <person name="Naumann U."/>
            <person name="Petersen F."/>
            <person name="Wong J."/>
        </authorList>
    </citation>
    <scope>NUCLEOTIDE SEQUENCE</scope>
    <source>
        <strain evidence="2">GSM-AAB239-AS_SAM_17_03QT</strain>
        <tissue evidence="2">Leaf</tissue>
    </source>
</reference>
<proteinExistence type="predicted"/>
<sequence>MKSLRRVGSASVMGRTEERMEEERLVTRLQICCWRGRVLRSALGRARGARVLHRSEIGSGINGERWICADGFEVRDRRPRKAPKKRGTRRGLVRRRASSSAGGRSCTRDGSSPSR</sequence>
<evidence type="ECO:0000313" key="3">
    <source>
        <dbReference type="Proteomes" id="UP001140949"/>
    </source>
</evidence>
<reference evidence="2" key="1">
    <citation type="journal article" date="2023" name="GigaByte">
        <title>Genome assembly of the bearded iris, Iris pallida Lam.</title>
        <authorList>
            <person name="Bruccoleri R.E."/>
            <person name="Oakeley E.J."/>
            <person name="Faust A.M.E."/>
            <person name="Altorfer M."/>
            <person name="Dessus-Babus S."/>
            <person name="Burckhardt D."/>
            <person name="Oertli M."/>
            <person name="Naumann U."/>
            <person name="Petersen F."/>
            <person name="Wong J."/>
        </authorList>
    </citation>
    <scope>NUCLEOTIDE SEQUENCE</scope>
    <source>
        <strain evidence="2">GSM-AAB239-AS_SAM_17_03QT</strain>
    </source>
</reference>
<evidence type="ECO:0000313" key="2">
    <source>
        <dbReference type="EMBL" id="KAJ6828448.1"/>
    </source>
</evidence>
<feature type="region of interest" description="Disordered" evidence="1">
    <location>
        <begin position="78"/>
        <end position="115"/>
    </location>
</feature>
<keyword evidence="3" id="KW-1185">Reference proteome</keyword>
<gene>
    <name evidence="2" type="ORF">M6B38_363420</name>
</gene>
<name>A0AAX6GJG9_IRIPA</name>
<dbReference type="EMBL" id="JANAVB010019277">
    <property type="protein sequence ID" value="KAJ6828448.1"/>
    <property type="molecule type" value="Genomic_DNA"/>
</dbReference>